<evidence type="ECO:0000313" key="2">
    <source>
        <dbReference type="EMBL" id="MBV7276613.1"/>
    </source>
</evidence>
<evidence type="ECO:0000313" key="3">
    <source>
        <dbReference type="Proteomes" id="UP000694308"/>
    </source>
</evidence>
<evidence type="ECO:0000256" key="1">
    <source>
        <dbReference type="SAM" id="Phobius"/>
    </source>
</evidence>
<feature type="transmembrane region" description="Helical" evidence="1">
    <location>
        <begin position="306"/>
        <end position="325"/>
    </location>
</feature>
<dbReference type="GO" id="GO:0033214">
    <property type="term" value="P:siderophore-iron import into cell"/>
    <property type="evidence" value="ECO:0007669"/>
    <property type="project" value="TreeGrafter"/>
</dbReference>
<feature type="transmembrane region" description="Helical" evidence="1">
    <location>
        <begin position="117"/>
        <end position="138"/>
    </location>
</feature>
<dbReference type="AlphaFoldDB" id="A0A949U509"/>
<name>A0A949U509_9CLOT</name>
<keyword evidence="3" id="KW-1185">Reference proteome</keyword>
<dbReference type="GO" id="GO:0005886">
    <property type="term" value="C:plasma membrane"/>
    <property type="evidence" value="ECO:0007669"/>
    <property type="project" value="TreeGrafter"/>
</dbReference>
<gene>
    <name evidence="2" type="ORF">I6U48_27455</name>
</gene>
<comment type="caution">
    <text evidence="2">The sequence shown here is derived from an EMBL/GenBank/DDBJ whole genome shotgun (WGS) entry which is preliminary data.</text>
</comment>
<dbReference type="Proteomes" id="UP000694308">
    <property type="component" value="Unassembled WGS sequence"/>
</dbReference>
<feature type="transmembrane region" description="Helical" evidence="1">
    <location>
        <begin position="59"/>
        <end position="80"/>
    </location>
</feature>
<dbReference type="RefSeq" id="WP_218323694.1">
    <property type="nucleotide sequence ID" value="NZ_JAEEGC010000191.1"/>
</dbReference>
<proteinExistence type="predicted"/>
<feature type="transmembrane region" description="Helical" evidence="1">
    <location>
        <begin position="6"/>
        <end position="28"/>
    </location>
</feature>
<feature type="transmembrane region" description="Helical" evidence="1">
    <location>
        <begin position="235"/>
        <end position="264"/>
    </location>
</feature>
<dbReference type="PANTHER" id="PTHR30472:SF70">
    <property type="entry name" value="MOLYBDATE IMPORT SYSTEM PERMEASE PROTEIN MOLB"/>
    <property type="match status" value="1"/>
</dbReference>
<protein>
    <submittedName>
        <fullName evidence="2">Iron ABC transporter permease</fullName>
    </submittedName>
</protein>
<accession>A0A949U509</accession>
<keyword evidence="1" id="KW-0472">Membrane</keyword>
<dbReference type="InterPro" id="IPR000522">
    <property type="entry name" value="ABC_transptr_permease_BtuC"/>
</dbReference>
<dbReference type="Pfam" id="PF01032">
    <property type="entry name" value="FecCD"/>
    <property type="match status" value="1"/>
</dbReference>
<dbReference type="EMBL" id="JAEEGC010000191">
    <property type="protein sequence ID" value="MBV7276613.1"/>
    <property type="molecule type" value="Genomic_DNA"/>
</dbReference>
<feature type="transmembrane region" description="Helical" evidence="1">
    <location>
        <begin position="92"/>
        <end position="110"/>
    </location>
</feature>
<organism evidence="2 3">
    <name type="scientific">Clostridium thailandense</name>
    <dbReference type="NCBI Taxonomy" id="2794346"/>
    <lineage>
        <taxon>Bacteria</taxon>
        <taxon>Bacillati</taxon>
        <taxon>Bacillota</taxon>
        <taxon>Clostridia</taxon>
        <taxon>Eubacteriales</taxon>
        <taxon>Clostridiaceae</taxon>
        <taxon>Clostridium</taxon>
    </lineage>
</organism>
<dbReference type="GO" id="GO:0022857">
    <property type="term" value="F:transmembrane transporter activity"/>
    <property type="evidence" value="ECO:0007669"/>
    <property type="project" value="InterPro"/>
</dbReference>
<keyword evidence="1" id="KW-0812">Transmembrane</keyword>
<dbReference type="CDD" id="cd06550">
    <property type="entry name" value="TM_ABC_iron-siderophores_like"/>
    <property type="match status" value="1"/>
</dbReference>
<feature type="transmembrane region" description="Helical" evidence="1">
    <location>
        <begin position="144"/>
        <end position="165"/>
    </location>
</feature>
<reference evidence="2" key="1">
    <citation type="submission" date="2020-12" db="EMBL/GenBank/DDBJ databases">
        <title>Clostridium thailandense sp. nov., a novel acetogenic bacterium isolated from peat land soil in Thailand.</title>
        <authorList>
            <person name="Chaikitkaew S."/>
            <person name="Birkeland N.K."/>
        </authorList>
    </citation>
    <scope>NUCLEOTIDE SEQUENCE</scope>
    <source>
        <strain evidence="2">PL3</strain>
    </source>
</reference>
<dbReference type="PANTHER" id="PTHR30472">
    <property type="entry name" value="FERRIC ENTEROBACTIN TRANSPORT SYSTEM PERMEASE PROTEIN"/>
    <property type="match status" value="1"/>
</dbReference>
<feature type="transmembrane region" description="Helical" evidence="1">
    <location>
        <begin position="196"/>
        <end position="215"/>
    </location>
</feature>
<keyword evidence="1" id="KW-1133">Transmembrane helix</keyword>
<sequence>MNSKKLKISFVLIVISIFTSFVISICVGKYPITLDDIKNLILGNSINEMSRKVFFTLRLPRTIMTLTAGFGLGMAGSVYQTIFRNPLASPDIIGVSSGANLGAAVAIIFVGNQINLVAGSAFIGGLMAVYAVTLLVHVTQNNSTATYVLAGIVIASLSQSIIMVLKFFADPESELAAIEFWSMGSFGSVTDLKLQVVLPIILLGIIVVILFRRQIFLLALNEDESRMLGVRVTLIRVIILSFTTLVVAAIVSITGLIAFIGLIAPHIGKLILKRQNFTTCIFSACVGSIIMMLADCLARTLYTAELPISILTTFLGVPFLIYFMYHKKEEQI</sequence>